<dbReference type="Proteomes" id="UP001589716">
    <property type="component" value="Unassembled WGS sequence"/>
</dbReference>
<dbReference type="RefSeq" id="WP_345486359.1">
    <property type="nucleotide sequence ID" value="NZ_BAAAWU010000001.1"/>
</dbReference>
<comment type="caution">
    <text evidence="2">The sequence shown here is derived from an EMBL/GenBank/DDBJ whole genome shotgun (WGS) entry which is preliminary data.</text>
</comment>
<dbReference type="EMBL" id="JBHMCT010000005">
    <property type="protein sequence ID" value="MFB9553537.1"/>
    <property type="molecule type" value="Genomic_DNA"/>
</dbReference>
<evidence type="ECO:0000313" key="3">
    <source>
        <dbReference type="Proteomes" id="UP001589716"/>
    </source>
</evidence>
<dbReference type="Pfam" id="PF11706">
    <property type="entry name" value="zf-CGNR"/>
    <property type="match status" value="1"/>
</dbReference>
<reference evidence="2 3" key="1">
    <citation type="submission" date="2024-09" db="EMBL/GenBank/DDBJ databases">
        <authorList>
            <person name="Sun Q."/>
            <person name="Mori K."/>
        </authorList>
    </citation>
    <scope>NUCLEOTIDE SEQUENCE [LARGE SCALE GENOMIC DNA]</scope>
    <source>
        <strain evidence="2 3">JCM 4414</strain>
    </source>
</reference>
<dbReference type="PANTHER" id="PTHR35525:SF3">
    <property type="entry name" value="BLL6575 PROTEIN"/>
    <property type="match status" value="1"/>
</dbReference>
<dbReference type="Gene3D" id="1.10.3300.10">
    <property type="entry name" value="Jann2411-like domain"/>
    <property type="match status" value="1"/>
</dbReference>
<dbReference type="SUPFAM" id="SSF160904">
    <property type="entry name" value="Jann2411-like"/>
    <property type="match status" value="1"/>
</dbReference>
<dbReference type="InterPro" id="IPR010852">
    <property type="entry name" value="ABATE"/>
</dbReference>
<evidence type="ECO:0000259" key="1">
    <source>
        <dbReference type="Pfam" id="PF11706"/>
    </source>
</evidence>
<proteinExistence type="predicted"/>
<name>A0ABV5QJ98_9ACTN</name>
<sequence length="203" mass="21740">MTVKPMTLRHLDGHVFTFDAGALCLELLLTGGPGPVAARYEVLDRVEGLLGWVRDCRLAPDGLDRELAVTPAELAAVRETRDALWRLGLARAGGGALPPGDLRIVNEAATLPPLVARIAPDGTRAWAPGATGTGLLGTVARDAVKLFTGPYADRIRVCGADNCALLFADTSRPGRRRWCSMERCGNRHKVRAHRARTQTETGG</sequence>
<protein>
    <submittedName>
        <fullName evidence="2">CGNR zinc finger domain-containing protein</fullName>
    </submittedName>
</protein>
<feature type="domain" description="Zinc finger CGNR" evidence="1">
    <location>
        <begin position="154"/>
        <end position="196"/>
    </location>
</feature>
<dbReference type="PANTHER" id="PTHR35525">
    <property type="entry name" value="BLL6575 PROTEIN"/>
    <property type="match status" value="1"/>
</dbReference>
<accession>A0ABV5QJ98</accession>
<evidence type="ECO:0000313" key="2">
    <source>
        <dbReference type="EMBL" id="MFB9553537.1"/>
    </source>
</evidence>
<dbReference type="InterPro" id="IPR023286">
    <property type="entry name" value="ABATE_dom_sf"/>
</dbReference>
<gene>
    <name evidence="2" type="ORF">ACFFTP_04905</name>
</gene>
<dbReference type="Pfam" id="PF07336">
    <property type="entry name" value="ABATE"/>
    <property type="match status" value="1"/>
</dbReference>
<dbReference type="InterPro" id="IPR021005">
    <property type="entry name" value="Znf_CGNR"/>
</dbReference>
<organism evidence="2 3">
    <name type="scientific">Streptomyces roseoviridis</name>
    <dbReference type="NCBI Taxonomy" id="67361"/>
    <lineage>
        <taxon>Bacteria</taxon>
        <taxon>Bacillati</taxon>
        <taxon>Actinomycetota</taxon>
        <taxon>Actinomycetes</taxon>
        <taxon>Kitasatosporales</taxon>
        <taxon>Streptomycetaceae</taxon>
        <taxon>Streptomyces</taxon>
    </lineage>
</organism>
<keyword evidence="3" id="KW-1185">Reference proteome</keyword>